<dbReference type="RefSeq" id="WP_225325695.1">
    <property type="nucleotide sequence ID" value="NZ_JAEKMV010000053.1"/>
</dbReference>
<protein>
    <submittedName>
        <fullName evidence="2">Alpha/beta fold hydrolase</fullName>
    </submittedName>
</protein>
<proteinExistence type="predicted"/>
<dbReference type="SUPFAM" id="SSF53474">
    <property type="entry name" value="alpha/beta-Hydrolases"/>
    <property type="match status" value="1"/>
</dbReference>
<name>A0AAE4UC82_MYCIT</name>
<dbReference type="AlphaFoldDB" id="A0AAE4UC82"/>
<reference evidence="2" key="1">
    <citation type="submission" date="2023-10" db="EMBL/GenBank/DDBJ databases">
        <title>Characterization and genome sequence of Mycobacterium intracellulare ABSURDO, a novel pathogenic isolate with three colony morphotypes that vary in growth and acid-fastness.</title>
        <authorList>
            <person name="Jude B.A."/>
            <person name="Robinson R.T."/>
        </authorList>
    </citation>
    <scope>NUCLEOTIDE SEQUENCE</scope>
    <source>
        <strain evidence="2">ABSURDO Component B</strain>
    </source>
</reference>
<organism evidence="2 3">
    <name type="scientific">Mycobacterium intracellulare</name>
    <dbReference type="NCBI Taxonomy" id="1767"/>
    <lineage>
        <taxon>Bacteria</taxon>
        <taxon>Bacillati</taxon>
        <taxon>Actinomycetota</taxon>
        <taxon>Actinomycetes</taxon>
        <taxon>Mycobacteriales</taxon>
        <taxon>Mycobacteriaceae</taxon>
        <taxon>Mycobacterium</taxon>
        <taxon>Mycobacterium avium complex (MAC)</taxon>
    </lineage>
</organism>
<dbReference type="Proteomes" id="UP001187143">
    <property type="component" value="Unassembled WGS sequence"/>
</dbReference>
<evidence type="ECO:0000313" key="3">
    <source>
        <dbReference type="Proteomes" id="UP001187143"/>
    </source>
</evidence>
<dbReference type="InterPro" id="IPR000073">
    <property type="entry name" value="AB_hydrolase_1"/>
</dbReference>
<sequence>MVGDSGDSTGEKGSGVHPPVSRKVRSAFAMLERVAPSIGAKWALELWCTPPKVESSLRMPPGVAAGEPIEATWSGRRIAGESWGDGPAVYLVHGWGGCRAHLGVFVKPLVEAGHRVIAFDLPSHNDSDRGELAHGRTTIVECAEAVRAIVRAHGPARAIVAHSLGAKAAALAVARGTPVERLVFLAPMGDFSWYLDLFADRHGFGPRIRAGLHGRLDRRLGIPLFDTDITRLAASINNSVPLLVVHDPDDPDSPYPTSQTIVDVWAGARLVTTRGLGRLAHYRILRHRPAIQAGIDFIGRVPDRLNRREYAPAPPALFLGSTDARRR</sequence>
<dbReference type="InterPro" id="IPR029058">
    <property type="entry name" value="AB_hydrolase_fold"/>
</dbReference>
<gene>
    <name evidence="2" type="ORF">R4F53_11925</name>
</gene>
<dbReference type="Gene3D" id="3.40.50.1820">
    <property type="entry name" value="alpha/beta hydrolase"/>
    <property type="match status" value="1"/>
</dbReference>
<dbReference type="GO" id="GO:0016787">
    <property type="term" value="F:hydrolase activity"/>
    <property type="evidence" value="ECO:0007669"/>
    <property type="project" value="UniProtKB-KW"/>
</dbReference>
<dbReference type="EMBL" id="JAWLLD010000011">
    <property type="protein sequence ID" value="MDV7013002.1"/>
    <property type="molecule type" value="Genomic_DNA"/>
</dbReference>
<dbReference type="PANTHER" id="PTHR43798:SF33">
    <property type="entry name" value="HYDROLASE, PUTATIVE (AFU_ORTHOLOGUE AFUA_2G14860)-RELATED"/>
    <property type="match status" value="1"/>
</dbReference>
<evidence type="ECO:0000313" key="2">
    <source>
        <dbReference type="EMBL" id="MDV7013002.1"/>
    </source>
</evidence>
<dbReference type="InterPro" id="IPR050266">
    <property type="entry name" value="AB_hydrolase_sf"/>
</dbReference>
<dbReference type="GO" id="GO:0016020">
    <property type="term" value="C:membrane"/>
    <property type="evidence" value="ECO:0007669"/>
    <property type="project" value="TreeGrafter"/>
</dbReference>
<evidence type="ECO:0000259" key="1">
    <source>
        <dbReference type="Pfam" id="PF00561"/>
    </source>
</evidence>
<feature type="domain" description="AB hydrolase-1" evidence="1">
    <location>
        <begin position="87"/>
        <end position="188"/>
    </location>
</feature>
<accession>A0AAE4UC82</accession>
<keyword evidence="2" id="KW-0378">Hydrolase</keyword>
<dbReference type="PANTHER" id="PTHR43798">
    <property type="entry name" value="MONOACYLGLYCEROL LIPASE"/>
    <property type="match status" value="1"/>
</dbReference>
<dbReference type="Pfam" id="PF00561">
    <property type="entry name" value="Abhydrolase_1"/>
    <property type="match status" value="1"/>
</dbReference>
<comment type="caution">
    <text evidence="2">The sequence shown here is derived from an EMBL/GenBank/DDBJ whole genome shotgun (WGS) entry which is preliminary data.</text>
</comment>